<evidence type="ECO:0000256" key="7">
    <source>
        <dbReference type="SAM" id="MobiDB-lite"/>
    </source>
</evidence>
<protein>
    <recommendedName>
        <fullName evidence="6">Small ribosomal subunit protein mS33</fullName>
    </recommendedName>
</protein>
<name>A0AAD9D0B9_PAPLA</name>
<dbReference type="Proteomes" id="UP001182556">
    <property type="component" value="Unassembled WGS sequence"/>
</dbReference>
<reference evidence="8" key="1">
    <citation type="submission" date="2023-02" db="EMBL/GenBank/DDBJ databases">
        <title>Identification and recombinant expression of a fungal hydrolase from Papiliotrema laurentii that hydrolyzes apple cutin and clears colloidal polyester polyurethane.</title>
        <authorList>
            <consortium name="DOE Joint Genome Institute"/>
            <person name="Roman V.A."/>
            <person name="Bojanowski C."/>
            <person name="Crable B.R."/>
            <person name="Wagner D.N."/>
            <person name="Hung C.S."/>
            <person name="Nadeau L.J."/>
            <person name="Schratz L."/>
            <person name="Haridas S."/>
            <person name="Pangilinan J."/>
            <person name="Lipzen A."/>
            <person name="Na H."/>
            <person name="Yan M."/>
            <person name="Ng V."/>
            <person name="Grigoriev I.V."/>
            <person name="Spatafora J.W."/>
            <person name="Barlow D."/>
            <person name="Biffinger J."/>
            <person name="Kelley-Loughnane N."/>
            <person name="Varaljay V.A."/>
            <person name="Crookes-Goodson W.J."/>
        </authorList>
    </citation>
    <scope>NUCLEOTIDE SEQUENCE</scope>
    <source>
        <strain evidence="8">5307AH</strain>
    </source>
</reference>
<evidence type="ECO:0000313" key="8">
    <source>
        <dbReference type="EMBL" id="KAK1923643.1"/>
    </source>
</evidence>
<dbReference type="GO" id="GO:0005739">
    <property type="term" value="C:mitochondrion"/>
    <property type="evidence" value="ECO:0007669"/>
    <property type="project" value="UniProtKB-SubCell"/>
</dbReference>
<dbReference type="GO" id="GO:1990904">
    <property type="term" value="C:ribonucleoprotein complex"/>
    <property type="evidence" value="ECO:0007669"/>
    <property type="project" value="UniProtKB-KW"/>
</dbReference>
<evidence type="ECO:0000256" key="4">
    <source>
        <dbReference type="ARBA" id="ARBA00023128"/>
    </source>
</evidence>
<sequence length="155" mass="17225">MPPAPPTIPANIHQVLSSIRSSVFLNVHNPTGARLGTKYLRKGLAGPALLNYYSKPVPKPAALDRQFNHHVRQSEAAFLKSGGDVREIERWKREGQVAPGYIAAPNLPQAQNAKGIFWDEREDARLRFVERRQRLGKGTTPKGQGKRSQVGGKKR</sequence>
<comment type="similarity">
    <text evidence="2">Belongs to the mitochondrion-specific ribosomal protein mS33 family.</text>
</comment>
<dbReference type="InterPro" id="IPR013219">
    <property type="entry name" value="Ribosomal_mS33"/>
</dbReference>
<evidence type="ECO:0000256" key="2">
    <source>
        <dbReference type="ARBA" id="ARBA00008970"/>
    </source>
</evidence>
<keyword evidence="5" id="KW-0687">Ribonucleoprotein</keyword>
<comment type="caution">
    <text evidence="8">The sequence shown here is derived from an EMBL/GenBank/DDBJ whole genome shotgun (WGS) entry which is preliminary data.</text>
</comment>
<dbReference type="Pfam" id="PF08293">
    <property type="entry name" value="MRP-S33"/>
    <property type="match status" value="1"/>
</dbReference>
<evidence type="ECO:0000256" key="1">
    <source>
        <dbReference type="ARBA" id="ARBA00004173"/>
    </source>
</evidence>
<dbReference type="AlphaFoldDB" id="A0AAD9D0B9"/>
<dbReference type="PANTHER" id="PTHR13362">
    <property type="entry name" value="MITOCHONDRIAL RIBOSOMAL PROTEIN S33"/>
    <property type="match status" value="1"/>
</dbReference>
<keyword evidence="9" id="KW-1185">Reference proteome</keyword>
<organism evidence="8 9">
    <name type="scientific">Papiliotrema laurentii</name>
    <name type="common">Cryptococcus laurentii</name>
    <dbReference type="NCBI Taxonomy" id="5418"/>
    <lineage>
        <taxon>Eukaryota</taxon>
        <taxon>Fungi</taxon>
        <taxon>Dikarya</taxon>
        <taxon>Basidiomycota</taxon>
        <taxon>Agaricomycotina</taxon>
        <taxon>Tremellomycetes</taxon>
        <taxon>Tremellales</taxon>
        <taxon>Rhynchogastremaceae</taxon>
        <taxon>Papiliotrema</taxon>
    </lineage>
</organism>
<evidence type="ECO:0000256" key="3">
    <source>
        <dbReference type="ARBA" id="ARBA00022980"/>
    </source>
</evidence>
<dbReference type="EMBL" id="JAODAN010000006">
    <property type="protein sequence ID" value="KAK1923643.1"/>
    <property type="molecule type" value="Genomic_DNA"/>
</dbReference>
<evidence type="ECO:0000256" key="6">
    <source>
        <dbReference type="ARBA" id="ARBA00035132"/>
    </source>
</evidence>
<evidence type="ECO:0000313" key="9">
    <source>
        <dbReference type="Proteomes" id="UP001182556"/>
    </source>
</evidence>
<keyword evidence="3" id="KW-0689">Ribosomal protein</keyword>
<proteinExistence type="inferred from homology"/>
<accession>A0AAD9D0B9</accession>
<evidence type="ECO:0000256" key="5">
    <source>
        <dbReference type="ARBA" id="ARBA00023274"/>
    </source>
</evidence>
<feature type="region of interest" description="Disordered" evidence="7">
    <location>
        <begin position="131"/>
        <end position="155"/>
    </location>
</feature>
<gene>
    <name evidence="8" type="ORF">DB88DRAFT_546735</name>
</gene>
<comment type="subcellular location">
    <subcellularLocation>
        <location evidence="1">Mitochondrion</location>
    </subcellularLocation>
</comment>
<keyword evidence="4" id="KW-0496">Mitochondrion</keyword>
<dbReference type="PANTHER" id="PTHR13362:SF2">
    <property type="entry name" value="SMALL RIBOSOMAL SUBUNIT PROTEIN MS33"/>
    <property type="match status" value="1"/>
</dbReference>
<dbReference type="GO" id="GO:0005840">
    <property type="term" value="C:ribosome"/>
    <property type="evidence" value="ECO:0007669"/>
    <property type="project" value="UniProtKB-KW"/>
</dbReference>